<feature type="transmembrane region" description="Helical" evidence="1">
    <location>
        <begin position="17"/>
        <end position="36"/>
    </location>
</feature>
<dbReference type="AlphaFoldDB" id="A0AAE0XIL4"/>
<keyword evidence="1" id="KW-1133">Transmembrane helix</keyword>
<proteinExistence type="predicted"/>
<organism evidence="2 3">
    <name type="scientific">Podospora appendiculata</name>
    <dbReference type="NCBI Taxonomy" id="314037"/>
    <lineage>
        <taxon>Eukaryota</taxon>
        <taxon>Fungi</taxon>
        <taxon>Dikarya</taxon>
        <taxon>Ascomycota</taxon>
        <taxon>Pezizomycotina</taxon>
        <taxon>Sordariomycetes</taxon>
        <taxon>Sordariomycetidae</taxon>
        <taxon>Sordariales</taxon>
        <taxon>Podosporaceae</taxon>
        <taxon>Podospora</taxon>
    </lineage>
</organism>
<keyword evidence="1" id="KW-0812">Transmembrane</keyword>
<comment type="caution">
    <text evidence="2">The sequence shown here is derived from an EMBL/GenBank/DDBJ whole genome shotgun (WGS) entry which is preliminary data.</text>
</comment>
<evidence type="ECO:0000313" key="3">
    <source>
        <dbReference type="Proteomes" id="UP001270362"/>
    </source>
</evidence>
<evidence type="ECO:0000256" key="1">
    <source>
        <dbReference type="SAM" id="Phobius"/>
    </source>
</evidence>
<keyword evidence="1" id="KW-0472">Membrane</keyword>
<evidence type="ECO:0000313" key="2">
    <source>
        <dbReference type="EMBL" id="KAK3694112.1"/>
    </source>
</evidence>
<name>A0AAE0XIL4_9PEZI</name>
<dbReference type="Proteomes" id="UP001270362">
    <property type="component" value="Unassembled WGS sequence"/>
</dbReference>
<accession>A0AAE0XIL4</accession>
<protein>
    <submittedName>
        <fullName evidence="2">Uncharacterized protein</fullName>
    </submittedName>
</protein>
<keyword evidence="3" id="KW-1185">Reference proteome</keyword>
<reference evidence="2" key="1">
    <citation type="journal article" date="2023" name="Mol. Phylogenet. Evol.">
        <title>Genome-scale phylogeny and comparative genomics of the fungal order Sordariales.</title>
        <authorList>
            <person name="Hensen N."/>
            <person name="Bonometti L."/>
            <person name="Westerberg I."/>
            <person name="Brannstrom I.O."/>
            <person name="Guillou S."/>
            <person name="Cros-Aarteil S."/>
            <person name="Calhoun S."/>
            <person name="Haridas S."/>
            <person name="Kuo A."/>
            <person name="Mondo S."/>
            <person name="Pangilinan J."/>
            <person name="Riley R."/>
            <person name="LaButti K."/>
            <person name="Andreopoulos B."/>
            <person name="Lipzen A."/>
            <person name="Chen C."/>
            <person name="Yan M."/>
            <person name="Daum C."/>
            <person name="Ng V."/>
            <person name="Clum A."/>
            <person name="Steindorff A."/>
            <person name="Ohm R.A."/>
            <person name="Martin F."/>
            <person name="Silar P."/>
            <person name="Natvig D.O."/>
            <person name="Lalanne C."/>
            <person name="Gautier V."/>
            <person name="Ament-Velasquez S.L."/>
            <person name="Kruys A."/>
            <person name="Hutchinson M.I."/>
            <person name="Powell A.J."/>
            <person name="Barry K."/>
            <person name="Miller A.N."/>
            <person name="Grigoriev I.V."/>
            <person name="Debuchy R."/>
            <person name="Gladieux P."/>
            <person name="Hiltunen Thoren M."/>
            <person name="Johannesson H."/>
        </authorList>
    </citation>
    <scope>NUCLEOTIDE SEQUENCE</scope>
    <source>
        <strain evidence="2">CBS 314.62</strain>
    </source>
</reference>
<feature type="transmembrane region" description="Helical" evidence="1">
    <location>
        <begin position="43"/>
        <end position="62"/>
    </location>
</feature>
<dbReference type="EMBL" id="JAULSO010000001">
    <property type="protein sequence ID" value="KAK3694112.1"/>
    <property type="molecule type" value="Genomic_DNA"/>
</dbReference>
<gene>
    <name evidence="2" type="ORF">B0T22DRAFT_62116</name>
</gene>
<reference evidence="2" key="2">
    <citation type="submission" date="2023-06" db="EMBL/GenBank/DDBJ databases">
        <authorList>
            <consortium name="Lawrence Berkeley National Laboratory"/>
            <person name="Haridas S."/>
            <person name="Hensen N."/>
            <person name="Bonometti L."/>
            <person name="Westerberg I."/>
            <person name="Brannstrom I.O."/>
            <person name="Guillou S."/>
            <person name="Cros-Aarteil S."/>
            <person name="Calhoun S."/>
            <person name="Kuo A."/>
            <person name="Mondo S."/>
            <person name="Pangilinan J."/>
            <person name="Riley R."/>
            <person name="Labutti K."/>
            <person name="Andreopoulos B."/>
            <person name="Lipzen A."/>
            <person name="Chen C."/>
            <person name="Yanf M."/>
            <person name="Daum C."/>
            <person name="Ng V."/>
            <person name="Clum A."/>
            <person name="Steindorff A."/>
            <person name="Ohm R."/>
            <person name="Martin F."/>
            <person name="Silar P."/>
            <person name="Natvig D."/>
            <person name="Lalanne C."/>
            <person name="Gautier V."/>
            <person name="Ament-Velasquez S.L."/>
            <person name="Kruys A."/>
            <person name="Hutchinson M.I."/>
            <person name="Powell A.J."/>
            <person name="Barry K."/>
            <person name="Miller A.N."/>
            <person name="Grigoriev I.V."/>
            <person name="Debuchy R."/>
            <person name="Gladieux P."/>
            <person name="Thoren M.H."/>
            <person name="Johannesson H."/>
        </authorList>
    </citation>
    <scope>NUCLEOTIDE SEQUENCE</scope>
    <source>
        <strain evidence="2">CBS 314.62</strain>
    </source>
</reference>
<sequence>MTCSECLFASITTVVNLTLLFGSVRVSLRLLMFLLWHLSHLPWVRYVVGGFGLSPLVGMYVVDLYVTDWAEQVLFTGFIEHCDFWLSLRFSC</sequence>